<dbReference type="InterPro" id="IPR013830">
    <property type="entry name" value="SGNH_hydro"/>
</dbReference>
<dbReference type="KEGG" id="vg:55813795"/>
<proteinExistence type="predicted"/>
<sequence length="250" mass="26164">MRFSRLLGAAVLAGSLVVSAGCAAQSPPPVSAKVQAAYDKGATLAPMPTSTAKPAKPLVFGAGTQTVFFGDSWTSGLYMDPETDGYAYQVAAKLGLDAEVLGGNGTGYLNAGQNLGAYGDRMKKLAVSDARLVIIQGSVNDFGRYMGDLGPAFDATLAIARKKFPKAQIVVLGPSTAQWPAQPGLFRADDILHERSDNAGVSYISPYVGQWINEANFGIMIDSQTGHLTKAGHTHFAARVVDALNALKAK</sequence>
<dbReference type="PROSITE" id="PS51257">
    <property type="entry name" value="PROKAR_LIPOPROTEIN"/>
    <property type="match status" value="1"/>
</dbReference>
<organism evidence="2 3">
    <name type="scientific">Arthrobacter phage TripleJ</name>
    <dbReference type="NCBI Taxonomy" id="2599838"/>
    <lineage>
        <taxon>Viruses</taxon>
        <taxon>Duplodnaviria</taxon>
        <taxon>Heunggongvirae</taxon>
        <taxon>Uroviricota</taxon>
        <taxon>Caudoviricetes</taxon>
        <taxon>Triplejayvirus</taxon>
        <taxon>Triplejayvirus tripleJ</taxon>
    </lineage>
</organism>
<feature type="domain" description="SGNH hydrolase-type esterase" evidence="1">
    <location>
        <begin position="68"/>
        <end position="233"/>
    </location>
</feature>
<keyword evidence="2" id="KW-0378">Hydrolase</keyword>
<dbReference type="GeneID" id="55813795"/>
<dbReference type="EMBL" id="MN234178">
    <property type="protein sequence ID" value="QFG09576.1"/>
    <property type="molecule type" value="Genomic_DNA"/>
</dbReference>
<evidence type="ECO:0000259" key="1">
    <source>
        <dbReference type="Pfam" id="PF13472"/>
    </source>
</evidence>
<dbReference type="InterPro" id="IPR036514">
    <property type="entry name" value="SGNH_hydro_sf"/>
</dbReference>
<accession>A0A5J6TFV5</accession>
<dbReference type="GO" id="GO:0016787">
    <property type="term" value="F:hydrolase activity"/>
    <property type="evidence" value="ECO:0007669"/>
    <property type="project" value="UniProtKB-KW"/>
</dbReference>
<name>A0A5J6TFV5_9CAUD</name>
<dbReference type="SUPFAM" id="SSF52266">
    <property type="entry name" value="SGNH hydrolase"/>
    <property type="match status" value="1"/>
</dbReference>
<dbReference type="Pfam" id="PF13472">
    <property type="entry name" value="Lipase_GDSL_2"/>
    <property type="match status" value="1"/>
</dbReference>
<dbReference type="RefSeq" id="YP_009884435.1">
    <property type="nucleotide sequence ID" value="NC_049470.1"/>
</dbReference>
<keyword evidence="3" id="KW-1185">Reference proteome</keyword>
<evidence type="ECO:0000313" key="2">
    <source>
        <dbReference type="EMBL" id="QFG09576.1"/>
    </source>
</evidence>
<gene>
    <name evidence="2" type="primary">32</name>
    <name evidence="2" type="ORF">PBI_TRIPLEJ_32</name>
</gene>
<evidence type="ECO:0000313" key="3">
    <source>
        <dbReference type="Proteomes" id="UP000325735"/>
    </source>
</evidence>
<reference evidence="2 3" key="1">
    <citation type="submission" date="2019-07" db="EMBL/GenBank/DDBJ databases">
        <authorList>
            <person name="Stoner T.H."/>
            <person name="Garlena R.A."/>
            <person name="Russell D.A."/>
            <person name="Pope W.H."/>
            <person name="Jacobs-Sera D."/>
            <person name="Hatfull G.F."/>
        </authorList>
    </citation>
    <scope>NUCLEOTIDE SEQUENCE [LARGE SCALE GENOMIC DNA]</scope>
</reference>
<dbReference type="CDD" id="cd00229">
    <property type="entry name" value="SGNH_hydrolase"/>
    <property type="match status" value="1"/>
</dbReference>
<protein>
    <submittedName>
        <fullName evidence="2">Hydrolase</fullName>
    </submittedName>
</protein>
<dbReference type="Proteomes" id="UP000325735">
    <property type="component" value="Segment"/>
</dbReference>
<dbReference type="Gene3D" id="3.40.50.1110">
    <property type="entry name" value="SGNH hydrolase"/>
    <property type="match status" value="1"/>
</dbReference>